<dbReference type="InterPro" id="IPR011701">
    <property type="entry name" value="MFS"/>
</dbReference>
<organism evidence="8 9">
    <name type="scientific">Oikopleura dioica</name>
    <name type="common">Tunicate</name>
    <dbReference type="NCBI Taxonomy" id="34765"/>
    <lineage>
        <taxon>Eukaryota</taxon>
        <taxon>Metazoa</taxon>
        <taxon>Chordata</taxon>
        <taxon>Tunicata</taxon>
        <taxon>Appendicularia</taxon>
        <taxon>Copelata</taxon>
        <taxon>Oikopleuridae</taxon>
        <taxon>Oikopleura</taxon>
    </lineage>
</organism>
<evidence type="ECO:0000256" key="2">
    <source>
        <dbReference type="ARBA" id="ARBA00006595"/>
    </source>
</evidence>
<dbReference type="EMBL" id="OU015567">
    <property type="protein sequence ID" value="CAG5111079.1"/>
    <property type="molecule type" value="Genomic_DNA"/>
</dbReference>
<feature type="transmembrane region" description="Helical" evidence="7">
    <location>
        <begin position="57"/>
        <end position="80"/>
    </location>
</feature>
<evidence type="ECO:0000256" key="5">
    <source>
        <dbReference type="ARBA" id="ARBA00022989"/>
    </source>
</evidence>
<evidence type="ECO:0000256" key="1">
    <source>
        <dbReference type="ARBA" id="ARBA00004141"/>
    </source>
</evidence>
<feature type="transmembrane region" description="Helical" evidence="7">
    <location>
        <begin position="316"/>
        <end position="338"/>
    </location>
</feature>
<feature type="transmembrane region" description="Helical" evidence="7">
    <location>
        <begin position="344"/>
        <end position="362"/>
    </location>
</feature>
<comment type="subcellular location">
    <subcellularLocation>
        <location evidence="1">Membrane</location>
        <topology evidence="1">Multi-pass membrane protein</topology>
    </subcellularLocation>
</comment>
<dbReference type="PANTHER" id="PTHR20772:SF2">
    <property type="entry name" value="PROTEIN FMP42"/>
    <property type="match status" value="1"/>
</dbReference>
<feature type="transmembrane region" description="Helical" evidence="7">
    <location>
        <begin position="87"/>
        <end position="106"/>
    </location>
</feature>
<sequence>MKQKLQLLTGYVEIFLICGLVYSWAVFDHILRKEGVYEELCETTSGGNETCPAQDKIFLQVTSAGSLMVSVGGLMYGLVIDRFEIRVTRILCALCLTSSFIIYYFLDLSSHLVWPFWILLSSSTLAPLLTTFKLTNNFPKHQMTLLTIGDGIFDTSVAATALWTYFYNNGMSVNFMAMVLIGFMAFFWLNTFLLLPKKNPKLKEENEQDEIHEEEMFLEENEPKTPSGLKYFTSKLSIFTNLSTIMFIVSYVIIDTRLVLTFYVVPTILENTFEDEEEKLAAGQFFTKANSLSFVVCWMGGALADRFHRRKTINFLLIFIILIQVGVSILPLFATSWAIKFMSIIFPIGRTMFYGISSMILMDRYREDFGFMFGVVNLTAAFVIFFMTNYIASNTEFLDQIMLVLGICCGLTVFYPLYELKQIWRESDEKTKKLESVKN</sequence>
<dbReference type="Proteomes" id="UP001158576">
    <property type="component" value="Chromosome 2"/>
</dbReference>
<dbReference type="InterPro" id="IPR052599">
    <property type="entry name" value="SLC43A_AATransporter"/>
</dbReference>
<evidence type="ECO:0000313" key="9">
    <source>
        <dbReference type="Proteomes" id="UP001158576"/>
    </source>
</evidence>
<gene>
    <name evidence="8" type="ORF">OKIOD_LOCUS14180</name>
</gene>
<dbReference type="Pfam" id="PF07690">
    <property type="entry name" value="MFS_1"/>
    <property type="match status" value="1"/>
</dbReference>
<feature type="transmembrane region" description="Helical" evidence="7">
    <location>
        <begin position="7"/>
        <end position="27"/>
    </location>
</feature>
<accession>A0ABN7T4N1</accession>
<dbReference type="Gene3D" id="1.20.1250.20">
    <property type="entry name" value="MFS general substrate transporter like domains"/>
    <property type="match status" value="2"/>
</dbReference>
<evidence type="ECO:0000256" key="6">
    <source>
        <dbReference type="ARBA" id="ARBA00023136"/>
    </source>
</evidence>
<name>A0ABN7T4N1_OIKDI</name>
<comment type="similarity">
    <text evidence="2">Belongs to the SLC43A transporter (TC 2.A.1.44) family.</text>
</comment>
<dbReference type="InterPro" id="IPR036259">
    <property type="entry name" value="MFS_trans_sf"/>
</dbReference>
<reference evidence="8 9" key="1">
    <citation type="submission" date="2021-04" db="EMBL/GenBank/DDBJ databases">
        <authorList>
            <person name="Bliznina A."/>
        </authorList>
    </citation>
    <scope>NUCLEOTIDE SEQUENCE [LARGE SCALE GENOMIC DNA]</scope>
</reference>
<feature type="transmembrane region" description="Helical" evidence="7">
    <location>
        <begin position="173"/>
        <end position="195"/>
    </location>
</feature>
<evidence type="ECO:0000256" key="4">
    <source>
        <dbReference type="ARBA" id="ARBA00022692"/>
    </source>
</evidence>
<evidence type="ECO:0000313" key="8">
    <source>
        <dbReference type="EMBL" id="CAG5111079.1"/>
    </source>
</evidence>
<feature type="transmembrane region" description="Helical" evidence="7">
    <location>
        <begin position="112"/>
        <end position="132"/>
    </location>
</feature>
<keyword evidence="3" id="KW-0813">Transport</keyword>
<feature type="transmembrane region" description="Helical" evidence="7">
    <location>
        <begin position="144"/>
        <end position="167"/>
    </location>
</feature>
<proteinExistence type="inferred from homology"/>
<feature type="transmembrane region" description="Helical" evidence="7">
    <location>
        <begin position="285"/>
        <end position="304"/>
    </location>
</feature>
<protein>
    <submittedName>
        <fullName evidence="8">Oidioi.mRNA.OKI2018_I69.chr2.g5415.t1.cds</fullName>
    </submittedName>
</protein>
<evidence type="ECO:0000256" key="7">
    <source>
        <dbReference type="SAM" id="Phobius"/>
    </source>
</evidence>
<feature type="transmembrane region" description="Helical" evidence="7">
    <location>
        <begin position="397"/>
        <end position="418"/>
    </location>
</feature>
<keyword evidence="6 7" id="KW-0472">Membrane</keyword>
<dbReference type="PANTHER" id="PTHR20772">
    <property type="entry name" value="PROTEIN FMP42"/>
    <property type="match status" value="1"/>
</dbReference>
<feature type="transmembrane region" description="Helical" evidence="7">
    <location>
        <begin position="238"/>
        <end position="265"/>
    </location>
</feature>
<feature type="transmembrane region" description="Helical" evidence="7">
    <location>
        <begin position="369"/>
        <end position="391"/>
    </location>
</feature>
<dbReference type="SUPFAM" id="SSF103473">
    <property type="entry name" value="MFS general substrate transporter"/>
    <property type="match status" value="1"/>
</dbReference>
<keyword evidence="4 7" id="KW-0812">Transmembrane</keyword>
<keyword evidence="9" id="KW-1185">Reference proteome</keyword>
<evidence type="ECO:0000256" key="3">
    <source>
        <dbReference type="ARBA" id="ARBA00022448"/>
    </source>
</evidence>
<keyword evidence="5 7" id="KW-1133">Transmembrane helix</keyword>